<dbReference type="Proteomes" id="UP000479710">
    <property type="component" value="Unassembled WGS sequence"/>
</dbReference>
<comment type="caution">
    <text evidence="2">The sequence shown here is derived from an EMBL/GenBank/DDBJ whole genome shotgun (WGS) entry which is preliminary data.</text>
</comment>
<evidence type="ECO:0000313" key="3">
    <source>
        <dbReference type="Proteomes" id="UP000479710"/>
    </source>
</evidence>
<dbReference type="EMBL" id="SPHZ02000009">
    <property type="protein sequence ID" value="KAF0897776.1"/>
    <property type="molecule type" value="Genomic_DNA"/>
</dbReference>
<sequence>MFGLTGPATIASHTFNAQSISPDLQNPVLEDANLTRAIKIEKYQGGAGDVEDEQLVGEEKVASSSSPVQ</sequence>
<evidence type="ECO:0000313" key="2">
    <source>
        <dbReference type="EMBL" id="KAF0897776.1"/>
    </source>
</evidence>
<gene>
    <name evidence="2" type="ORF">E2562_000487</name>
</gene>
<accession>A0A6G1CCC1</accession>
<proteinExistence type="predicted"/>
<name>A0A6G1CCC1_9ORYZ</name>
<evidence type="ECO:0000256" key="1">
    <source>
        <dbReference type="SAM" id="MobiDB-lite"/>
    </source>
</evidence>
<dbReference type="AlphaFoldDB" id="A0A6G1CCC1"/>
<reference evidence="2 3" key="1">
    <citation type="submission" date="2019-11" db="EMBL/GenBank/DDBJ databases">
        <title>Whole genome sequence of Oryza granulata.</title>
        <authorList>
            <person name="Li W."/>
        </authorList>
    </citation>
    <scope>NUCLEOTIDE SEQUENCE [LARGE SCALE GENOMIC DNA]</scope>
    <source>
        <strain evidence="3">cv. Menghai</strain>
        <tissue evidence="2">Leaf</tissue>
    </source>
</reference>
<protein>
    <submittedName>
        <fullName evidence="2">Uncharacterized protein</fullName>
    </submittedName>
</protein>
<organism evidence="2 3">
    <name type="scientific">Oryza meyeriana var. granulata</name>
    <dbReference type="NCBI Taxonomy" id="110450"/>
    <lineage>
        <taxon>Eukaryota</taxon>
        <taxon>Viridiplantae</taxon>
        <taxon>Streptophyta</taxon>
        <taxon>Embryophyta</taxon>
        <taxon>Tracheophyta</taxon>
        <taxon>Spermatophyta</taxon>
        <taxon>Magnoliopsida</taxon>
        <taxon>Liliopsida</taxon>
        <taxon>Poales</taxon>
        <taxon>Poaceae</taxon>
        <taxon>BOP clade</taxon>
        <taxon>Oryzoideae</taxon>
        <taxon>Oryzeae</taxon>
        <taxon>Oryzinae</taxon>
        <taxon>Oryza</taxon>
        <taxon>Oryza meyeriana</taxon>
    </lineage>
</organism>
<keyword evidence="3" id="KW-1185">Reference proteome</keyword>
<feature type="region of interest" description="Disordered" evidence="1">
    <location>
        <begin position="48"/>
        <end position="69"/>
    </location>
</feature>